<keyword evidence="1" id="KW-0472">Membrane</keyword>
<evidence type="ECO:0000313" key="3">
    <source>
        <dbReference type="Proteomes" id="UP000005019"/>
    </source>
</evidence>
<proteinExistence type="predicted"/>
<name>F5R7M9_METUF</name>
<dbReference type="Proteomes" id="UP000005019">
    <property type="component" value="Unassembled WGS sequence"/>
</dbReference>
<gene>
    <name evidence="2" type="ORF">METUNv1_00110</name>
</gene>
<dbReference type="AlphaFoldDB" id="F5R7M9"/>
<keyword evidence="1" id="KW-0812">Transmembrane</keyword>
<accession>F5R7M9</accession>
<reference evidence="2 3" key="1">
    <citation type="journal article" date="2011" name="J. Bacteriol.">
        <title>Genome sequence of Methyloversatilis universalis FAM5T, a methylotrophic representative of the order Rhodocyclales.</title>
        <authorList>
            <person name="Kittichotirat W."/>
            <person name="Good N.M."/>
            <person name="Hall R."/>
            <person name="Bringel F."/>
            <person name="Lajus A."/>
            <person name="Medigue C."/>
            <person name="Smalley N.E."/>
            <person name="Beck D."/>
            <person name="Bumgarner R."/>
            <person name="Vuilleumier S."/>
            <person name="Kalyuzhnaya M.G."/>
        </authorList>
    </citation>
    <scope>NUCLEOTIDE SEQUENCE [LARGE SCALE GENOMIC DNA]</scope>
    <source>
        <strain evidence="3">ATCC BAA-1314 / JCM 13912 / FAM5</strain>
    </source>
</reference>
<comment type="caution">
    <text evidence="2">The sequence shown here is derived from an EMBL/GenBank/DDBJ whole genome shotgun (WGS) entry which is preliminary data.</text>
</comment>
<feature type="transmembrane region" description="Helical" evidence="1">
    <location>
        <begin position="204"/>
        <end position="222"/>
    </location>
</feature>
<dbReference type="STRING" id="1000565.METUNv1_00110"/>
<evidence type="ECO:0000256" key="1">
    <source>
        <dbReference type="SAM" id="Phobius"/>
    </source>
</evidence>
<sequence>MTYLRTILARMHESASPDSFHRTLMFGRQHSPVTPQKGLGLKKTLYAALLLLASSSVSAAPVRWELVDFRFSDAATAYGSFTYDSDTDTFHDIDIFTSDGPTQAGRHYVSTAGTWGLHASKGTLAFSDSTGPDFTGAGWFRMEIYVHFNALPGTIAEQWFPVGAESFCMNESCWSAASEDIAPGKSRRLTAGYLVAAAPVPEPAPFVLGAAGLLVIAARVASRRRRIQPCQP</sequence>
<protein>
    <submittedName>
        <fullName evidence="2">Uncharacterized protein</fullName>
    </submittedName>
</protein>
<dbReference type="EMBL" id="AFHG01000028">
    <property type="protein sequence ID" value="EGK73483.1"/>
    <property type="molecule type" value="Genomic_DNA"/>
</dbReference>
<organism evidence="2 3">
    <name type="scientific">Methyloversatilis universalis (strain ATCC BAA-1314 / DSM 25237 / JCM 13912 / CCUG 52030 / FAM5)</name>
    <dbReference type="NCBI Taxonomy" id="1000565"/>
    <lineage>
        <taxon>Bacteria</taxon>
        <taxon>Pseudomonadati</taxon>
        <taxon>Pseudomonadota</taxon>
        <taxon>Betaproteobacteria</taxon>
        <taxon>Nitrosomonadales</taxon>
        <taxon>Sterolibacteriaceae</taxon>
        <taxon>Methyloversatilis</taxon>
    </lineage>
</organism>
<evidence type="ECO:0000313" key="2">
    <source>
        <dbReference type="EMBL" id="EGK73483.1"/>
    </source>
</evidence>
<keyword evidence="1" id="KW-1133">Transmembrane helix</keyword>
<keyword evidence="3" id="KW-1185">Reference proteome</keyword>